<evidence type="ECO:0000256" key="4">
    <source>
        <dbReference type="ARBA" id="ARBA00022989"/>
    </source>
</evidence>
<evidence type="ECO:0000256" key="6">
    <source>
        <dbReference type="SAM" id="Phobius"/>
    </source>
</evidence>
<keyword evidence="5 6" id="KW-0472">Membrane</keyword>
<evidence type="ECO:0000313" key="8">
    <source>
        <dbReference type="EMBL" id="RJF86584.1"/>
    </source>
</evidence>
<evidence type="ECO:0000256" key="5">
    <source>
        <dbReference type="ARBA" id="ARBA00023136"/>
    </source>
</evidence>
<gene>
    <name evidence="8" type="ORF">D3874_05740</name>
</gene>
<organism evidence="8 9">
    <name type="scientific">Oleomonas cavernae</name>
    <dbReference type="NCBI Taxonomy" id="2320859"/>
    <lineage>
        <taxon>Bacteria</taxon>
        <taxon>Pseudomonadati</taxon>
        <taxon>Pseudomonadota</taxon>
        <taxon>Alphaproteobacteria</taxon>
        <taxon>Acetobacterales</taxon>
        <taxon>Acetobacteraceae</taxon>
        <taxon>Oleomonas</taxon>
    </lineage>
</organism>
<dbReference type="Gene3D" id="1.10.3730.20">
    <property type="match status" value="1"/>
</dbReference>
<dbReference type="PANTHER" id="PTHR22911">
    <property type="entry name" value="ACYL-MALONYL CONDENSING ENZYME-RELATED"/>
    <property type="match status" value="1"/>
</dbReference>
<evidence type="ECO:0000259" key="7">
    <source>
        <dbReference type="Pfam" id="PF00892"/>
    </source>
</evidence>
<name>A0A418W9H4_9PROT</name>
<dbReference type="InterPro" id="IPR037185">
    <property type="entry name" value="EmrE-like"/>
</dbReference>
<dbReference type="EMBL" id="QYUK01000011">
    <property type="protein sequence ID" value="RJF86584.1"/>
    <property type="molecule type" value="Genomic_DNA"/>
</dbReference>
<evidence type="ECO:0000313" key="9">
    <source>
        <dbReference type="Proteomes" id="UP000284605"/>
    </source>
</evidence>
<sequence>MSIEPVAAAPLLTRPHDGSVLNGMLLMCLGVAMFTGMDALAKWQAERYDVLQIVFFRSAFGIVPMLPLLLRGGVRRLLHTRRLGLHLLRGAIGTVSLITFFLAYRYLELADAIVLSFASPLFMTALSVPILGEAVGWRRWTAIGVGFAGVIVMVQPGGDLFTLLALLPIFGAFTYALVGVTIKILSRTEESVTIVFFFSVFAALISGVALPFVWVTPADLSDWLGQIFIGLIGGVAQLAMTQAFRLAPVSAIAPFDYSAVIWATLIGYWVWGDLPSTWTWAGAVLVVGSGLYILQRETSLARKARATA</sequence>
<feature type="transmembrane region" description="Helical" evidence="6">
    <location>
        <begin position="194"/>
        <end position="217"/>
    </location>
</feature>
<feature type="transmembrane region" description="Helical" evidence="6">
    <location>
        <begin position="139"/>
        <end position="155"/>
    </location>
</feature>
<dbReference type="Proteomes" id="UP000284605">
    <property type="component" value="Unassembled WGS sequence"/>
</dbReference>
<evidence type="ECO:0000256" key="2">
    <source>
        <dbReference type="ARBA" id="ARBA00009853"/>
    </source>
</evidence>
<dbReference type="GO" id="GO:0016020">
    <property type="term" value="C:membrane"/>
    <property type="evidence" value="ECO:0007669"/>
    <property type="project" value="UniProtKB-SubCell"/>
</dbReference>
<protein>
    <submittedName>
        <fullName evidence="8">DMT family transporter</fullName>
    </submittedName>
</protein>
<feature type="transmembrane region" description="Helical" evidence="6">
    <location>
        <begin position="277"/>
        <end position="294"/>
    </location>
</feature>
<feature type="transmembrane region" description="Helical" evidence="6">
    <location>
        <begin position="20"/>
        <end position="41"/>
    </location>
</feature>
<dbReference type="SUPFAM" id="SSF103481">
    <property type="entry name" value="Multidrug resistance efflux transporter EmrE"/>
    <property type="match status" value="2"/>
</dbReference>
<keyword evidence="3 6" id="KW-0812">Transmembrane</keyword>
<feature type="transmembrane region" description="Helical" evidence="6">
    <location>
        <begin position="161"/>
        <end position="182"/>
    </location>
</feature>
<dbReference type="OrthoDB" id="9812899at2"/>
<accession>A0A418W9H4</accession>
<feature type="domain" description="EamA" evidence="7">
    <location>
        <begin position="166"/>
        <end position="291"/>
    </location>
</feature>
<comment type="subcellular location">
    <subcellularLocation>
        <location evidence="1">Membrane</location>
        <topology evidence="1">Multi-pass membrane protein</topology>
    </subcellularLocation>
</comment>
<dbReference type="InterPro" id="IPR000620">
    <property type="entry name" value="EamA_dom"/>
</dbReference>
<evidence type="ECO:0000256" key="3">
    <source>
        <dbReference type="ARBA" id="ARBA00022692"/>
    </source>
</evidence>
<dbReference type="RefSeq" id="WP_119777229.1">
    <property type="nucleotide sequence ID" value="NZ_QYUK01000011.1"/>
</dbReference>
<feature type="domain" description="EamA" evidence="7">
    <location>
        <begin position="22"/>
        <end position="154"/>
    </location>
</feature>
<feature type="transmembrane region" description="Helical" evidence="6">
    <location>
        <begin position="113"/>
        <end position="132"/>
    </location>
</feature>
<feature type="transmembrane region" description="Helical" evidence="6">
    <location>
        <begin position="53"/>
        <end position="74"/>
    </location>
</feature>
<keyword evidence="4 6" id="KW-1133">Transmembrane helix</keyword>
<evidence type="ECO:0000256" key="1">
    <source>
        <dbReference type="ARBA" id="ARBA00004141"/>
    </source>
</evidence>
<feature type="transmembrane region" description="Helical" evidence="6">
    <location>
        <begin position="223"/>
        <end position="240"/>
    </location>
</feature>
<dbReference type="PANTHER" id="PTHR22911:SF6">
    <property type="entry name" value="SOLUTE CARRIER FAMILY 35 MEMBER G1"/>
    <property type="match status" value="1"/>
</dbReference>
<dbReference type="AlphaFoldDB" id="A0A418W9H4"/>
<feature type="transmembrane region" description="Helical" evidence="6">
    <location>
        <begin position="252"/>
        <end position="271"/>
    </location>
</feature>
<feature type="transmembrane region" description="Helical" evidence="6">
    <location>
        <begin position="86"/>
        <end position="107"/>
    </location>
</feature>
<proteinExistence type="inferred from homology"/>
<keyword evidence="9" id="KW-1185">Reference proteome</keyword>
<dbReference type="Pfam" id="PF00892">
    <property type="entry name" value="EamA"/>
    <property type="match status" value="2"/>
</dbReference>
<reference evidence="8 9" key="1">
    <citation type="submission" date="2018-09" db="EMBL/GenBank/DDBJ databases">
        <authorList>
            <person name="Zhu H."/>
        </authorList>
    </citation>
    <scope>NUCLEOTIDE SEQUENCE [LARGE SCALE GENOMIC DNA]</scope>
    <source>
        <strain evidence="8 9">K1W22B-8</strain>
    </source>
</reference>
<comment type="caution">
    <text evidence="8">The sequence shown here is derived from an EMBL/GenBank/DDBJ whole genome shotgun (WGS) entry which is preliminary data.</text>
</comment>
<comment type="similarity">
    <text evidence="2">Belongs to the drug/metabolite transporter (DMT) superfamily. 10 TMS drug/metabolite exporter (DME) (TC 2.A.7.3) family.</text>
</comment>